<dbReference type="SUPFAM" id="SSF50249">
    <property type="entry name" value="Nucleic acid-binding proteins"/>
    <property type="match status" value="1"/>
</dbReference>
<dbReference type="GO" id="GO:0003677">
    <property type="term" value="F:DNA binding"/>
    <property type="evidence" value="ECO:0007669"/>
    <property type="project" value="InterPro"/>
</dbReference>
<feature type="compositionally biased region" description="Acidic residues" evidence="1">
    <location>
        <begin position="940"/>
        <end position="954"/>
    </location>
</feature>
<feature type="region of interest" description="Disordered" evidence="1">
    <location>
        <begin position="240"/>
        <end position="264"/>
    </location>
</feature>
<evidence type="ECO:0000256" key="1">
    <source>
        <dbReference type="SAM" id="MobiDB-lite"/>
    </source>
</evidence>
<feature type="compositionally biased region" description="Acidic residues" evidence="1">
    <location>
        <begin position="1186"/>
        <end position="1199"/>
    </location>
</feature>
<dbReference type="InterPro" id="IPR011564">
    <property type="entry name" value="Telomer_end-bd_POT1/Cdc13"/>
</dbReference>
<gene>
    <name evidence="4" type="ORF">PgNI_03374</name>
</gene>
<keyword evidence="3" id="KW-1185">Reference proteome</keyword>
<dbReference type="GO" id="GO:0000781">
    <property type="term" value="C:chromosome, telomeric region"/>
    <property type="evidence" value="ECO:0007669"/>
    <property type="project" value="InterPro"/>
</dbReference>
<feature type="compositionally biased region" description="Polar residues" evidence="1">
    <location>
        <begin position="1090"/>
        <end position="1109"/>
    </location>
</feature>
<feature type="compositionally biased region" description="Low complexity" evidence="1">
    <location>
        <begin position="1642"/>
        <end position="1655"/>
    </location>
</feature>
<feature type="compositionally biased region" description="Acidic residues" evidence="1">
    <location>
        <begin position="826"/>
        <end position="843"/>
    </location>
</feature>
<dbReference type="Pfam" id="PF02765">
    <property type="entry name" value="POT1"/>
    <property type="match status" value="1"/>
</dbReference>
<feature type="compositionally biased region" description="Basic and acidic residues" evidence="1">
    <location>
        <begin position="775"/>
        <end position="789"/>
    </location>
</feature>
<evidence type="ECO:0000313" key="3">
    <source>
        <dbReference type="Proteomes" id="UP000515153"/>
    </source>
</evidence>
<evidence type="ECO:0000313" key="4">
    <source>
        <dbReference type="RefSeq" id="XP_030983790.1"/>
    </source>
</evidence>
<feature type="compositionally biased region" description="Polar residues" evidence="1">
    <location>
        <begin position="892"/>
        <end position="930"/>
    </location>
</feature>
<feature type="compositionally biased region" description="Acidic residues" evidence="1">
    <location>
        <begin position="1139"/>
        <end position="1148"/>
    </location>
</feature>
<feature type="compositionally biased region" description="Acidic residues" evidence="1">
    <location>
        <begin position="713"/>
        <end position="737"/>
    </location>
</feature>
<feature type="compositionally biased region" description="Low complexity" evidence="1">
    <location>
        <begin position="869"/>
        <end position="880"/>
    </location>
</feature>
<accession>A0A6P8B9C3</accession>
<feature type="domain" description="Telomeric single stranded DNA binding POT1/Cdc13" evidence="2">
    <location>
        <begin position="1715"/>
        <end position="1860"/>
    </location>
</feature>
<protein>
    <recommendedName>
        <fullName evidence="2">Telomeric single stranded DNA binding POT1/Cdc13 domain-containing protein</fullName>
    </recommendedName>
</protein>
<reference evidence="4" key="3">
    <citation type="submission" date="2025-08" db="UniProtKB">
        <authorList>
            <consortium name="RefSeq"/>
        </authorList>
    </citation>
    <scope>IDENTIFICATION</scope>
    <source>
        <strain evidence="4">NI907</strain>
    </source>
</reference>
<feature type="region of interest" description="Disordered" evidence="1">
    <location>
        <begin position="486"/>
        <end position="505"/>
    </location>
</feature>
<feature type="compositionally biased region" description="Basic and acidic residues" evidence="1">
    <location>
        <begin position="1291"/>
        <end position="1306"/>
    </location>
</feature>
<feature type="region of interest" description="Disordered" evidence="1">
    <location>
        <begin position="523"/>
        <end position="555"/>
    </location>
</feature>
<dbReference type="SMART" id="SM00976">
    <property type="entry name" value="Telo_bind"/>
    <property type="match status" value="1"/>
</dbReference>
<feature type="compositionally biased region" description="Low complexity" evidence="1">
    <location>
        <begin position="1596"/>
        <end position="1610"/>
    </location>
</feature>
<dbReference type="InterPro" id="IPR012340">
    <property type="entry name" value="NA-bd_OB-fold"/>
</dbReference>
<evidence type="ECO:0000259" key="2">
    <source>
        <dbReference type="SMART" id="SM00976"/>
    </source>
</evidence>
<feature type="region of interest" description="Disordered" evidence="1">
    <location>
        <begin position="296"/>
        <end position="329"/>
    </location>
</feature>
<reference evidence="4" key="1">
    <citation type="journal article" date="2019" name="Mol. Biol. Evol.">
        <title>Blast fungal genomes show frequent chromosomal changes, gene gains and losses, and effector gene turnover.</title>
        <authorList>
            <person name="Gomez Luciano L.B."/>
            <person name="Jason Tsai I."/>
            <person name="Chuma I."/>
            <person name="Tosa Y."/>
            <person name="Chen Y.H."/>
            <person name="Li J.Y."/>
            <person name="Li M.Y."/>
            <person name="Jade Lu M.Y."/>
            <person name="Nakayashiki H."/>
            <person name="Li W.H."/>
        </authorList>
    </citation>
    <scope>NUCLEOTIDE SEQUENCE</scope>
    <source>
        <strain evidence="4">NI907</strain>
    </source>
</reference>
<feature type="compositionally biased region" description="Acidic residues" evidence="1">
    <location>
        <begin position="601"/>
        <end position="624"/>
    </location>
</feature>
<dbReference type="Gene3D" id="2.40.50.140">
    <property type="entry name" value="Nucleic acid-binding proteins"/>
    <property type="match status" value="1"/>
</dbReference>
<feature type="compositionally biased region" description="Acidic residues" evidence="1">
    <location>
        <begin position="1352"/>
        <end position="1372"/>
    </location>
</feature>
<dbReference type="GO" id="GO:0000723">
    <property type="term" value="P:telomere maintenance"/>
    <property type="evidence" value="ECO:0007669"/>
    <property type="project" value="InterPro"/>
</dbReference>
<feature type="compositionally biased region" description="Low complexity" evidence="1">
    <location>
        <begin position="1328"/>
        <end position="1338"/>
    </location>
</feature>
<feature type="compositionally biased region" description="Acidic residues" evidence="1">
    <location>
        <begin position="1406"/>
        <end position="1417"/>
    </location>
</feature>
<feature type="compositionally biased region" description="Basic and acidic residues" evidence="1">
    <location>
        <begin position="1249"/>
        <end position="1259"/>
    </location>
</feature>
<name>A0A6P8B9C3_PYRGI</name>
<dbReference type="RefSeq" id="XP_030983790.1">
    <property type="nucleotide sequence ID" value="XM_031123429.1"/>
</dbReference>
<dbReference type="KEGG" id="pgri:PgNI_03374"/>
<feature type="compositionally biased region" description="Polar residues" evidence="1">
    <location>
        <begin position="746"/>
        <end position="774"/>
    </location>
</feature>
<dbReference type="CDD" id="cd04497">
    <property type="entry name" value="hPOT1_OB1_like"/>
    <property type="match status" value="1"/>
</dbReference>
<proteinExistence type="predicted"/>
<feature type="compositionally biased region" description="Low complexity" evidence="1">
    <location>
        <begin position="686"/>
        <end position="697"/>
    </location>
</feature>
<feature type="region of interest" description="Disordered" evidence="1">
    <location>
        <begin position="574"/>
        <end position="965"/>
    </location>
</feature>
<dbReference type="GeneID" id="41958339"/>
<dbReference type="Proteomes" id="UP000515153">
    <property type="component" value="Unplaced"/>
</dbReference>
<sequence length="1881" mass="202702">MEMDAPSATSHPEILAAGIATPIAQLAPGLSDQDSRVVRGEVTVVWPYSLIRKSFAFVIAEPDVRLRDSNGQIRLQVDGAIAKLVAESGLESGDEILLSLAGAGWAANTYEARIPGSCSSWQLEYTEKITLEIKSAFTEDTKILDVANPPSTETDTALEPPIVEAPSDDFPIAEEPSITSPVQKSSNVEFHSPAFIKRARLSYGSLFEPDHDPFAEDDGGVKGKGRKRARFGRYSASWRYASHTPSPEPSEAGVGEDSEAEAAAGIENSPSAAASALKSSAPKMVDKGSQVVESNLAPDEASIDRQVASPPEKPTTDASGPEPPALFAPTVAPESAQMPTGNTETPVPSTFETSTLFGRFESSNGDYSVPRFQTDISGINSGPSIEEQVRFGFHHSPIIPLAPQGMEVEHNQTFAQAHSTEQVAPLPVSTGAEASGFVQDLPPVSLPTSHDGGVVHQETIPLWIVSNEQILNPAHADAELPIDPSLTAALDADGPDTELGTPSRTALPTEVDVYGSYNESRYQNEAEDEMVEAKVEGASVSSEESMNPDEAEYERELANESYDDYDMRNYADVEDDVEGPYDNGLPEGEGEEGNYYSDGSEGQEEEEEEEEEEYSEEDESDGESQEMSAPKLERAPQQTGPVVIDLLSDSSDDESDPPPRPVSVHNTEPQRNPESYDVGQELHLVAQTSQPQTSASQPSPPYDVHSEPSNGELESESESEQSEQFEEDADGEDDELAGFESPVRSIVQTEPESEASQMPAINSELQPIMSSSRHVTPERSDQDPPKDAQNENSSPKPDQDVEMTVPMMSGALFPTAADEMQQSIETVEETGGEEQTEVQDEVEDSKQSSHPPAGESETDQNMVPNVATPSSPIEENSISEQPKEPAMASEPADTNTETGRLPTPTATQTPQIENNTQSDEQESIQVTQATDTEHAPKDQEEGDSDNDNDDDEMVEAPVLDSGSPLSTVVAALEQKLEENIVVEKQSELAPVEPDGDDLASEDEANEMVSQTVVSVDIEQVTTRNLESVEATEVLEGSGEPEKSVVTTVEDVEVTVEGIEIVVKEDKTAIASPRQEPASPASSEIERVRGQSLSSVRSNQSRPFATQIPPSESGYVNDDLLTDTQENDISEKSNSQAEQTEIDGAEAMEPETMAALPSQDTQSPRHRFASQEPLSDDVDMVDAGSVLEDDSPSEGEDESDHSENGDFVEAPESIKDAAVTAEDDELKPLSQDEKAVEDEDIPSSPVLSTTHEDDNGDGAKDGPSNIEEDGEDEKSGVDEVNNVPDEAAGESLQKEEIRVDIQDDFKVAENTSDSVPRQVDDRSDEDQNISDIINEESSSVKFGGSDDSRNASEAEDDESDKENAEEPEEEASPEEQKPLTRATRSASKQNDTKEAMAAYKPSKSPELDTEESSSDSEPEQASTRITRGALKKDTEQSPSIRSQNTPQPDKVSELDAEEDSEPSAEPPSTRVTRASRKNEPPDTPTATRPVTRAIKTKQAPTKAEAKASKVKQATPDADPSVRLAKGAGNKKGTIEQPQERAGVADGDPSIRLARSAAGIKRKQPAEPTKPATATTDGDPSLRLARGAAANKRKQPLEPVEPSVPAPDADPSARLARAAGSKRKRLPDQLDVSAPAAKNRMTTRSASSSFRRSASPAVTEDPSVRLAKGALNSPSRRQKQTASSDANARTETASSTSNSTQIKTEVTRRLREDLPDYQTLLRVPKMVGKTIDLLVLATTEGTKPTRTKARQYCMSFNVTDASISSRVYEVQLYRLHKDSLPIVKPGDRVLLRDFNIVALTDRGWGLRSVEKSSYAVFDDADDAYDGEDAADGSGGMPQIRGPPVELTAADHEVSKLLKQWWSSLDDGARDRLDKQNKKLAAGS</sequence>
<organism evidence="3 4">
    <name type="scientific">Pyricularia grisea</name>
    <name type="common">Crabgrass-specific blast fungus</name>
    <name type="synonym">Magnaporthe grisea</name>
    <dbReference type="NCBI Taxonomy" id="148305"/>
    <lineage>
        <taxon>Eukaryota</taxon>
        <taxon>Fungi</taxon>
        <taxon>Dikarya</taxon>
        <taxon>Ascomycota</taxon>
        <taxon>Pezizomycotina</taxon>
        <taxon>Sordariomycetes</taxon>
        <taxon>Sordariomycetidae</taxon>
        <taxon>Magnaporthales</taxon>
        <taxon>Pyriculariaceae</taxon>
        <taxon>Pyricularia</taxon>
    </lineage>
</organism>
<feature type="compositionally biased region" description="Low complexity" evidence="1">
    <location>
        <begin position="1564"/>
        <end position="1574"/>
    </location>
</feature>
<feature type="region of interest" description="Disordered" evidence="1">
    <location>
        <begin position="1064"/>
        <end position="1705"/>
    </location>
</feature>
<feature type="compositionally biased region" description="Polar residues" evidence="1">
    <location>
        <begin position="1435"/>
        <end position="1446"/>
    </location>
</feature>
<feature type="compositionally biased region" description="Polar residues" evidence="1">
    <location>
        <begin position="1670"/>
        <end position="1702"/>
    </location>
</feature>
<reference evidence="4" key="2">
    <citation type="submission" date="2019-10" db="EMBL/GenBank/DDBJ databases">
        <authorList>
            <consortium name="NCBI Genome Project"/>
        </authorList>
    </citation>
    <scope>NUCLEOTIDE SEQUENCE</scope>
    <source>
        <strain evidence="4">NI907</strain>
    </source>
</reference>